<dbReference type="AlphaFoldDB" id="A0ABD3REN8"/>
<evidence type="ECO:0000256" key="4">
    <source>
        <dbReference type="ARBA" id="ARBA00023004"/>
    </source>
</evidence>
<dbReference type="Pfam" id="PF13532">
    <property type="entry name" value="2OG-FeII_Oxy_2"/>
    <property type="match status" value="1"/>
</dbReference>
<dbReference type="InterPro" id="IPR037151">
    <property type="entry name" value="AlkB-like_sf"/>
</dbReference>
<dbReference type="SUPFAM" id="SSF48403">
    <property type="entry name" value="Ankyrin repeat"/>
    <property type="match status" value="1"/>
</dbReference>
<reference evidence="8 9" key="1">
    <citation type="submission" date="2024-10" db="EMBL/GenBank/DDBJ databases">
        <title>Updated reference genomes for cyclostephanoid diatoms.</title>
        <authorList>
            <person name="Roberts W.R."/>
            <person name="Alverson A.J."/>
        </authorList>
    </citation>
    <scope>NUCLEOTIDE SEQUENCE [LARGE SCALE GENOMIC DNA]</scope>
    <source>
        <strain evidence="8 9">AJA228-03</strain>
    </source>
</reference>
<dbReference type="Gene3D" id="3.50.50.60">
    <property type="entry name" value="FAD/NAD(P)-binding domain"/>
    <property type="match status" value="3"/>
</dbReference>
<keyword evidence="4 5" id="KW-0408">Iron</keyword>
<keyword evidence="2" id="KW-0223">Dioxygenase</keyword>
<dbReference type="GO" id="GO:0051213">
    <property type="term" value="F:dioxygenase activity"/>
    <property type="evidence" value="ECO:0007669"/>
    <property type="project" value="UniProtKB-KW"/>
</dbReference>
<evidence type="ECO:0000313" key="8">
    <source>
        <dbReference type="EMBL" id="KAL3811473.1"/>
    </source>
</evidence>
<dbReference type="InterPro" id="IPR036188">
    <property type="entry name" value="FAD/NAD-bd_sf"/>
</dbReference>
<dbReference type="SUPFAM" id="SSF51905">
    <property type="entry name" value="FAD/NAD(P)-binding domain"/>
    <property type="match status" value="1"/>
</dbReference>
<feature type="binding site" evidence="5">
    <location>
        <position position="1155"/>
    </location>
    <ligand>
        <name>Fe cation</name>
        <dbReference type="ChEBI" id="CHEBI:24875"/>
        <note>catalytic</note>
    </ligand>
</feature>
<dbReference type="InterPro" id="IPR002110">
    <property type="entry name" value="Ankyrin_rpt"/>
</dbReference>
<dbReference type="Proteomes" id="UP001530377">
    <property type="component" value="Unassembled WGS sequence"/>
</dbReference>
<feature type="binding site" evidence="5">
    <location>
        <position position="1099"/>
    </location>
    <ligand>
        <name>Fe cation</name>
        <dbReference type="ChEBI" id="CHEBI:24875"/>
        <note>catalytic</note>
    </ligand>
</feature>
<comment type="caution">
    <text evidence="8">The sequence shown here is derived from an EMBL/GenBank/DDBJ whole genome shotgun (WGS) entry which is preliminary data.</text>
</comment>
<dbReference type="InterPro" id="IPR027450">
    <property type="entry name" value="AlkB-like"/>
</dbReference>
<evidence type="ECO:0000259" key="7">
    <source>
        <dbReference type="PROSITE" id="PS51471"/>
    </source>
</evidence>
<evidence type="ECO:0000256" key="3">
    <source>
        <dbReference type="ARBA" id="ARBA00023002"/>
    </source>
</evidence>
<dbReference type="PROSITE" id="PS51471">
    <property type="entry name" value="FE2OG_OXY"/>
    <property type="match status" value="1"/>
</dbReference>
<dbReference type="InterPro" id="IPR036770">
    <property type="entry name" value="Ankyrin_rpt-contain_sf"/>
</dbReference>
<feature type="compositionally biased region" description="Acidic residues" evidence="6">
    <location>
        <begin position="1"/>
        <end position="12"/>
    </location>
</feature>
<protein>
    <recommendedName>
        <fullName evidence="7">Fe2OG dioxygenase domain-containing protein</fullName>
    </recommendedName>
</protein>
<evidence type="ECO:0000256" key="6">
    <source>
        <dbReference type="SAM" id="MobiDB-lite"/>
    </source>
</evidence>
<dbReference type="Pfam" id="PF12796">
    <property type="entry name" value="Ank_2"/>
    <property type="match status" value="1"/>
</dbReference>
<feature type="region of interest" description="Disordered" evidence="6">
    <location>
        <begin position="1"/>
        <end position="31"/>
    </location>
</feature>
<dbReference type="InterPro" id="IPR005123">
    <property type="entry name" value="Oxoglu/Fe-dep_dioxygenase_dom"/>
</dbReference>
<organism evidence="8 9">
    <name type="scientific">Cyclostephanos tholiformis</name>
    <dbReference type="NCBI Taxonomy" id="382380"/>
    <lineage>
        <taxon>Eukaryota</taxon>
        <taxon>Sar</taxon>
        <taxon>Stramenopiles</taxon>
        <taxon>Ochrophyta</taxon>
        <taxon>Bacillariophyta</taxon>
        <taxon>Coscinodiscophyceae</taxon>
        <taxon>Thalassiosirophycidae</taxon>
        <taxon>Stephanodiscales</taxon>
        <taxon>Stephanodiscaceae</taxon>
        <taxon>Cyclostephanos</taxon>
    </lineage>
</organism>
<dbReference type="InterPro" id="IPR004574">
    <property type="entry name" value="Alkb"/>
</dbReference>
<dbReference type="InterPro" id="IPR002938">
    <property type="entry name" value="FAD-bd"/>
</dbReference>
<feature type="region of interest" description="Disordered" evidence="6">
    <location>
        <begin position="275"/>
        <end position="298"/>
    </location>
</feature>
<dbReference type="PANTHER" id="PTHR16557">
    <property type="entry name" value="ALKYLATED DNA REPAIR PROTEIN ALKB-RELATED"/>
    <property type="match status" value="1"/>
</dbReference>
<dbReference type="SUPFAM" id="SSF51197">
    <property type="entry name" value="Clavaminate synthase-like"/>
    <property type="match status" value="1"/>
</dbReference>
<evidence type="ECO:0000256" key="1">
    <source>
        <dbReference type="ARBA" id="ARBA00022723"/>
    </source>
</evidence>
<dbReference type="Gene3D" id="1.25.40.20">
    <property type="entry name" value="Ankyrin repeat-containing domain"/>
    <property type="match status" value="1"/>
</dbReference>
<keyword evidence="9" id="KW-1185">Reference proteome</keyword>
<feature type="binding site" evidence="5">
    <location>
        <position position="1101"/>
    </location>
    <ligand>
        <name>Fe cation</name>
        <dbReference type="ChEBI" id="CHEBI:24875"/>
        <note>catalytic</note>
    </ligand>
</feature>
<feature type="compositionally biased region" description="Basic and acidic residues" evidence="6">
    <location>
        <begin position="132"/>
        <end position="141"/>
    </location>
</feature>
<dbReference type="Pfam" id="PF01494">
    <property type="entry name" value="FAD_binding_3"/>
    <property type="match status" value="1"/>
</dbReference>
<accession>A0ABD3REN8</accession>
<dbReference type="Gene3D" id="2.60.120.590">
    <property type="entry name" value="Alpha-ketoglutarate-dependent dioxygenase AlkB-like"/>
    <property type="match status" value="1"/>
</dbReference>
<evidence type="ECO:0000256" key="2">
    <source>
        <dbReference type="ARBA" id="ARBA00022964"/>
    </source>
</evidence>
<name>A0ABD3REN8_9STRA</name>
<evidence type="ECO:0000313" key="9">
    <source>
        <dbReference type="Proteomes" id="UP001530377"/>
    </source>
</evidence>
<sequence length="1225" mass="135687">MSDKADDDEPTASDDGRAGALPPSIPPPKPAVAIARENARGGGGGDRYLRTTKLRLRRRGRQNASSDNSLLLLPDCHIGIVGGGLAGLASALAILRHFSSSRLTYAAAAAASNDDDDDDDEPPPHFNGRITIYERDSTQDERKEGYGMTLTYDPVGPLSELGILEDVARADCPSRCHYTFDGSGNVMGYFGNAFDGGGGGQRGNMRIPRSELRKILMDRLLLAATSDADAAPASSQVASRMAPEDADRSSVVRILWNKRLLSYVDAPMMERLNTIRGRRGDDDGGVEDDDNGDKVKDDPRYRRRPVLLHFDDGTTDRVDLLIGADGVNSAVARQYLSTSVPKASVRSSSIIEPGSTKGLEVTSQSSSAPSPSPQHLDVFIILGISNHFHPLIDERGFYTLDGTHRLFIMPFQGSRLDDAIANKGDDDDDNYREDGGATTTRRRRTMWQLSFPVSDRGEAVNLRRLSNTEEMRREVLRRCGNFHEPFPDMVRITPISTIWGTSLLDRDPEEFISHRTLLEAHGRLPSRVVLLGDAAHPMSPFKGQGANQALADGVLLGRWLRRSRPESAVRGFMTEMAKRSAAKVRASREAAKQLHSENCWEWLADQQQQQEGKCLPFHGVQTKHVSTLLRTLKEREIGAHMGSKLDNVIRVIIRELKITEVNDIREIGDVHLLSDSVDMNDAILEDTISSPRQQQQLLYEAQALGYASAGNLSGLRQLSRRSHLIIPNALDVNSKRRCLHLAAMHGHVDICRWLLSEVNVDIDSLDAEGKNALDLAVDTGICQDTVRLLQRWARSRPMPKQQSCAMNRGGYICAMTSEASDTFDSINQDGDVSTATTGRVENDIYRDFEQQLRKVHTAKELRSLLRKNREIVSYPTNNGNHLVTHVLGCHLVDGDIEHDVNCRKILAERHGAVLLRNFIPREIDRLALGALALRPLKIDLPHALSNLYTSCGPIDSQTMSISVSEKKQLCKLREEVKSRVFIPASASVITQTNFGPQMQSDSLIEKDRPKKQRKINALPLSKLRYVNLGGWNYNWHDRRYEKVQNAMVFPDRLVSLAQHAHDIARRQTNTISGAPSISFDMAICNVYHLQRPSDRLGGHQDDVESDLALPLVTVSLGASGIFLLGGRSRQDFPTAILLRAGDCMILSGNSRGFFHGVPSVLSNELDDDLGCCDCPSEDNHCLFPELNNNGTLILNTDKNIPSLDELRFAEAFLSTVRMNISIRKV</sequence>
<comment type="cofactor">
    <cofactor evidence="5">
        <name>Fe(2+)</name>
        <dbReference type="ChEBI" id="CHEBI:29033"/>
    </cofactor>
    <text evidence="5">Binds 1 Fe(2+) ion per subunit.</text>
</comment>
<dbReference type="PANTHER" id="PTHR16557:SF11">
    <property type="entry name" value="ALPHA-KETOGLUTARATE-DEPENDENT DIOXYGENASE ALKB"/>
    <property type="match status" value="1"/>
</dbReference>
<evidence type="ECO:0000256" key="5">
    <source>
        <dbReference type="PIRSR" id="PIRSR604574-2"/>
    </source>
</evidence>
<dbReference type="GO" id="GO:0046872">
    <property type="term" value="F:metal ion binding"/>
    <property type="evidence" value="ECO:0007669"/>
    <property type="project" value="UniProtKB-KW"/>
</dbReference>
<proteinExistence type="predicted"/>
<keyword evidence="1 5" id="KW-0479">Metal-binding</keyword>
<feature type="region of interest" description="Disordered" evidence="6">
    <location>
        <begin position="111"/>
        <end position="141"/>
    </location>
</feature>
<keyword evidence="3" id="KW-0560">Oxidoreductase</keyword>
<gene>
    <name evidence="8" type="ORF">ACHAXA_010725</name>
</gene>
<feature type="domain" description="Fe2OG dioxygenase" evidence="7">
    <location>
        <begin position="1078"/>
        <end position="1225"/>
    </location>
</feature>
<dbReference type="EMBL" id="JALLPB020000258">
    <property type="protein sequence ID" value="KAL3811473.1"/>
    <property type="molecule type" value="Genomic_DNA"/>
</dbReference>
<feature type="region of interest" description="Disordered" evidence="6">
    <location>
        <begin position="344"/>
        <end position="372"/>
    </location>
</feature>